<gene>
    <name evidence="2" type="ORF">LODBEIA_P35740</name>
</gene>
<dbReference type="GeneID" id="92208770"/>
<accession>A0ABP0ZQ70</accession>
<proteinExistence type="predicted"/>
<reference evidence="2 3" key="1">
    <citation type="submission" date="2024-03" db="EMBL/GenBank/DDBJ databases">
        <authorList>
            <person name="Brejova B."/>
        </authorList>
    </citation>
    <scope>NUCLEOTIDE SEQUENCE [LARGE SCALE GENOMIC DNA]</scope>
    <source>
        <strain evidence="2 3">CBS 14171</strain>
    </source>
</reference>
<name>A0ABP0ZQ70_9ASCO</name>
<dbReference type="Proteomes" id="UP001497383">
    <property type="component" value="Chromosome 4"/>
</dbReference>
<protein>
    <recommendedName>
        <fullName evidence="4">Transcription factor domain-containing protein</fullName>
    </recommendedName>
</protein>
<keyword evidence="3" id="KW-1185">Reference proteome</keyword>
<evidence type="ECO:0000313" key="3">
    <source>
        <dbReference type="Proteomes" id="UP001497383"/>
    </source>
</evidence>
<sequence length="638" mass="73712">MTTREKKGTSSILGFGNGKARGYENIEDLSISQRTHRNSIDLGSTSSNGVNLVEGPRSEAPFSDSDLAKYDLPPWETLDKLINYYYIYNQPSQSHFPGKPIFLKNLALNIDASILHSIIATVCIIATRRDPALKINADEKYWIGKMHKFWDLLNDIGIIICYKTITRCLSIRFNMGLLNQVNIKIYETIYENNYVEIYSQSRFDSSNSSSHTRNPTFGTRRQIYEREIILKLVWSFYISNVILFRFNQGRPYYKLSSILDDFKFDYERDHYCNNMLLPLNEVDYMNLKLVNNRTSWKQLYERNHVPSDISSLILAAKMFEKLMSELSNGDLVFDNLVTKNDFNIDFTEKIKNQHTLVIEEKKLIVINITYWFANLILRTAEVVQYHNFITPGMKFKMTKYDFKRKATESDDPENSTPKQPMPLICEDILEMDDLTDNLKAFGKHQWISLIEVVRSMRGFVSLMEIAPSPHCKHYSAVIGPTLLGGSEIDDTHKTNFRDVISNSGDWWDSPELKASVKGSWNKLPSYALSFSTAFLSIACSLVALTKFIRLSTNPDSENRLNRLVVEFLKTGELVEIDYVVPEDYDIEKLFNQKACLNNVSALCEFIKYKLNYSPEELNKSTIQRMNKLTQYLDDILIA</sequence>
<dbReference type="EMBL" id="OZ022408">
    <property type="protein sequence ID" value="CAK9439468.1"/>
    <property type="molecule type" value="Genomic_DNA"/>
</dbReference>
<feature type="region of interest" description="Disordered" evidence="1">
    <location>
        <begin position="1"/>
        <end position="20"/>
    </location>
</feature>
<evidence type="ECO:0000313" key="2">
    <source>
        <dbReference type="EMBL" id="CAK9439468.1"/>
    </source>
</evidence>
<evidence type="ECO:0008006" key="4">
    <source>
        <dbReference type="Google" id="ProtNLM"/>
    </source>
</evidence>
<dbReference type="RefSeq" id="XP_066830512.1">
    <property type="nucleotide sequence ID" value="XM_066973699.1"/>
</dbReference>
<organism evidence="2 3">
    <name type="scientific">Lodderomyces beijingensis</name>
    <dbReference type="NCBI Taxonomy" id="1775926"/>
    <lineage>
        <taxon>Eukaryota</taxon>
        <taxon>Fungi</taxon>
        <taxon>Dikarya</taxon>
        <taxon>Ascomycota</taxon>
        <taxon>Saccharomycotina</taxon>
        <taxon>Pichiomycetes</taxon>
        <taxon>Debaryomycetaceae</taxon>
        <taxon>Candida/Lodderomyces clade</taxon>
        <taxon>Lodderomyces</taxon>
    </lineage>
</organism>
<evidence type="ECO:0000256" key="1">
    <source>
        <dbReference type="SAM" id="MobiDB-lite"/>
    </source>
</evidence>